<feature type="chain" id="PRO_5045783600" evidence="1">
    <location>
        <begin position="26"/>
        <end position="141"/>
    </location>
</feature>
<organism evidence="2 3">
    <name type="scientific">Rhodoferax lithotrophicus</name>
    <dbReference type="NCBI Taxonomy" id="2798804"/>
    <lineage>
        <taxon>Bacteria</taxon>
        <taxon>Pseudomonadati</taxon>
        <taxon>Pseudomonadota</taxon>
        <taxon>Betaproteobacteria</taxon>
        <taxon>Burkholderiales</taxon>
        <taxon>Comamonadaceae</taxon>
        <taxon>Rhodoferax</taxon>
    </lineage>
</organism>
<evidence type="ECO:0000313" key="2">
    <source>
        <dbReference type="EMBL" id="BCO25564.1"/>
    </source>
</evidence>
<name>A0ABN6D436_9BURK</name>
<keyword evidence="1" id="KW-0732">Signal</keyword>
<dbReference type="RefSeq" id="WP_223907441.1">
    <property type="nucleotide sequence ID" value="NZ_AP024238.1"/>
</dbReference>
<feature type="signal peptide" evidence="1">
    <location>
        <begin position="1"/>
        <end position="25"/>
    </location>
</feature>
<evidence type="ECO:0000256" key="1">
    <source>
        <dbReference type="SAM" id="SignalP"/>
    </source>
</evidence>
<keyword evidence="3" id="KW-1185">Reference proteome</keyword>
<sequence>MTIHTQQLRKLCLTALLTLATNAMAGNLFTMNGRAVELVPSSTVASKATTAASAPLITVKDVASGQVKVYASGLIITLKEVGTLQALLRDYPAIQLQYAPGKYAYVQVSSAALASTFDALSADPRVEAVHLRPVPIRIKPR</sequence>
<evidence type="ECO:0000313" key="3">
    <source>
        <dbReference type="Proteomes" id="UP000824366"/>
    </source>
</evidence>
<proteinExistence type="predicted"/>
<dbReference type="Proteomes" id="UP000824366">
    <property type="component" value="Chromosome"/>
</dbReference>
<accession>A0ABN6D436</accession>
<dbReference type="EMBL" id="AP024238">
    <property type="protein sequence ID" value="BCO25564.1"/>
    <property type="molecule type" value="Genomic_DNA"/>
</dbReference>
<gene>
    <name evidence="2" type="ORF">MIZ03_0425</name>
</gene>
<protein>
    <submittedName>
        <fullName evidence="2">Uncharacterized protein</fullName>
    </submittedName>
</protein>
<reference evidence="2 3" key="1">
    <citation type="journal article" date="2021" name="Microbiol. Spectr.">
        <title>A Single Bacterium Capable of Oxidation and Reduction of Iron at Circumneutral pH.</title>
        <authorList>
            <person name="Kato S."/>
            <person name="Ohkuma M."/>
        </authorList>
    </citation>
    <scope>NUCLEOTIDE SEQUENCE [LARGE SCALE GENOMIC DNA]</scope>
    <source>
        <strain evidence="2 3">MIZ03</strain>
    </source>
</reference>